<dbReference type="RefSeq" id="WP_085313746.1">
    <property type="nucleotide sequence ID" value="NZ_CP020750.1"/>
</dbReference>
<keyword evidence="1" id="KW-0614">Plasmid</keyword>
<evidence type="ECO:0000313" key="1">
    <source>
        <dbReference type="EMBL" id="ARJ26078.1"/>
    </source>
</evidence>
<dbReference type="AlphaFoldDB" id="A0A1W6AJP9"/>
<gene>
    <name evidence="1" type="ORF">B7492_34170</name>
</gene>
<organism evidence="1 2">
    <name type="scientific">Bacillus mycoides</name>
    <dbReference type="NCBI Taxonomy" id="1405"/>
    <lineage>
        <taxon>Bacteria</taxon>
        <taxon>Bacillati</taxon>
        <taxon>Bacillota</taxon>
        <taxon>Bacilli</taxon>
        <taxon>Bacillales</taxon>
        <taxon>Bacillaceae</taxon>
        <taxon>Bacillus</taxon>
        <taxon>Bacillus cereus group</taxon>
    </lineage>
</organism>
<protein>
    <submittedName>
        <fullName evidence="1">Uncharacterized protein</fullName>
    </submittedName>
</protein>
<dbReference type="Proteomes" id="UP000192932">
    <property type="component" value="Plasmid unnamed7"/>
</dbReference>
<proteinExistence type="predicted"/>
<reference evidence="1 2" key="1">
    <citation type="submission" date="2017-04" db="EMBL/GenBank/DDBJ databases">
        <title>The Characteristic of a Fine Plant Growth-Promoting Rhizobacteria Bacillus mycoides Gnyt1 and its Whole Genome Sequencing Analysis.</title>
        <authorList>
            <person name="Li J.H."/>
            <person name="Yao T."/>
        </authorList>
    </citation>
    <scope>NUCLEOTIDE SEQUENCE [LARGE SCALE GENOMIC DNA]</scope>
    <source>
        <strain evidence="1 2">Gnyt1</strain>
        <plasmid evidence="2">Plasmid unnamed7</plasmid>
    </source>
</reference>
<evidence type="ECO:0000313" key="2">
    <source>
        <dbReference type="Proteomes" id="UP000192932"/>
    </source>
</evidence>
<sequence>MKQPRYRAIFWCRIGAKKSIKRTSFKALKYMQEKERVKRAKKMKENLEKLSNMEYSNYPVDTETF</sequence>
<geneLocation type="plasmid" evidence="1 2">
    <name>unnamed7</name>
</geneLocation>
<accession>A0A1W6AJP9</accession>
<name>A0A1W6AJP9_BACMY</name>
<dbReference type="EMBL" id="CP020750">
    <property type="protein sequence ID" value="ARJ26078.1"/>
    <property type="molecule type" value="Genomic_DNA"/>
</dbReference>